<keyword evidence="1" id="KW-0813">Transport</keyword>
<accession>A0AAV4MN62</accession>
<protein>
    <submittedName>
        <fullName evidence="1">Sodium-dependent glucose transporter 1A</fullName>
    </submittedName>
</protein>
<reference evidence="1 2" key="1">
    <citation type="submission" date="2021-06" db="EMBL/GenBank/DDBJ databases">
        <title>Caerostris extrusa draft genome.</title>
        <authorList>
            <person name="Kono N."/>
            <person name="Arakawa K."/>
        </authorList>
    </citation>
    <scope>NUCLEOTIDE SEQUENCE [LARGE SCALE GENOMIC DNA]</scope>
</reference>
<gene>
    <name evidence="1" type="primary">Mfsd4b1_1</name>
    <name evidence="1" type="ORF">CEXT_296251</name>
</gene>
<keyword evidence="2" id="KW-1185">Reference proteome</keyword>
<dbReference type="Proteomes" id="UP001054945">
    <property type="component" value="Unassembled WGS sequence"/>
</dbReference>
<evidence type="ECO:0000313" key="2">
    <source>
        <dbReference type="Proteomes" id="UP001054945"/>
    </source>
</evidence>
<sequence>MPKLSTRSIKIIKTCNLYLCFLVLGMSVALCPANTVRFKNLVNTDMAHIAFIYTARSTGYLIGSLAGRQVYNLS</sequence>
<dbReference type="AlphaFoldDB" id="A0AAV4MN62"/>
<comment type="caution">
    <text evidence="1">The sequence shown here is derived from an EMBL/GenBank/DDBJ whole genome shotgun (WGS) entry which is preliminary data.</text>
</comment>
<dbReference type="EMBL" id="BPLR01019936">
    <property type="protein sequence ID" value="GIX73280.1"/>
    <property type="molecule type" value="Genomic_DNA"/>
</dbReference>
<keyword evidence="1" id="KW-0762">Sugar transport</keyword>
<evidence type="ECO:0000313" key="1">
    <source>
        <dbReference type="EMBL" id="GIX73280.1"/>
    </source>
</evidence>
<organism evidence="1 2">
    <name type="scientific">Caerostris extrusa</name>
    <name type="common">Bark spider</name>
    <name type="synonym">Caerostris bankana</name>
    <dbReference type="NCBI Taxonomy" id="172846"/>
    <lineage>
        <taxon>Eukaryota</taxon>
        <taxon>Metazoa</taxon>
        <taxon>Ecdysozoa</taxon>
        <taxon>Arthropoda</taxon>
        <taxon>Chelicerata</taxon>
        <taxon>Arachnida</taxon>
        <taxon>Araneae</taxon>
        <taxon>Araneomorphae</taxon>
        <taxon>Entelegynae</taxon>
        <taxon>Araneoidea</taxon>
        <taxon>Araneidae</taxon>
        <taxon>Caerostris</taxon>
    </lineage>
</organism>
<proteinExistence type="predicted"/>
<name>A0AAV4MN62_CAEEX</name>